<evidence type="ECO:0000256" key="2">
    <source>
        <dbReference type="ARBA" id="ARBA00022857"/>
    </source>
</evidence>
<dbReference type="PROSITE" id="PS00061">
    <property type="entry name" value="ADH_SHORT"/>
    <property type="match status" value="1"/>
</dbReference>
<dbReference type="Pfam" id="PF00106">
    <property type="entry name" value="adh_short"/>
    <property type="match status" value="1"/>
</dbReference>
<dbReference type="Gene3D" id="3.40.50.720">
    <property type="entry name" value="NAD(P)-binding Rossmann-like Domain"/>
    <property type="match status" value="1"/>
</dbReference>
<dbReference type="AlphaFoldDB" id="A0A438N7Y0"/>
<dbReference type="PRINTS" id="PR00081">
    <property type="entry name" value="GDHRDH"/>
</dbReference>
<dbReference type="CDD" id="cd05374">
    <property type="entry name" value="17beta-HSD-like_SDR_c"/>
    <property type="match status" value="1"/>
</dbReference>
<dbReference type="VEuPathDB" id="FungiDB:PV10_02229"/>
<dbReference type="EMBL" id="NAJM01000015">
    <property type="protein sequence ID" value="RVX71871.1"/>
    <property type="molecule type" value="Genomic_DNA"/>
</dbReference>
<evidence type="ECO:0000256" key="4">
    <source>
        <dbReference type="RuleBase" id="RU000363"/>
    </source>
</evidence>
<keyword evidence="2" id="KW-0521">NADP</keyword>
<dbReference type="InterPro" id="IPR036291">
    <property type="entry name" value="NAD(P)-bd_dom_sf"/>
</dbReference>
<comment type="similarity">
    <text evidence="1 4">Belongs to the short-chain dehydrogenases/reductases (SDR) family.</text>
</comment>
<dbReference type="Proteomes" id="UP000288859">
    <property type="component" value="Unassembled WGS sequence"/>
</dbReference>
<protein>
    <submittedName>
        <fullName evidence="5">Uncharacterized protein</fullName>
    </submittedName>
</protein>
<dbReference type="PANTHER" id="PTHR43976">
    <property type="entry name" value="SHORT CHAIN DEHYDROGENASE"/>
    <property type="match status" value="1"/>
</dbReference>
<accession>A0A438N7Y0</accession>
<evidence type="ECO:0000256" key="1">
    <source>
        <dbReference type="ARBA" id="ARBA00006484"/>
    </source>
</evidence>
<sequence>MPSTWLITGSSSGFGLALARYILSQGHNVIATSRNPSKTPELVNEISSSANGRWLKFDVTWSKSDVESFLQGAWNEFDGGIDFLVNNAGYSLLGAAEDLPEDGSKQQFEVNFWGAVRTSQAILPLMRSSGKGAIINISSVAGIDPLPTCAIYSASKFALEAWSESLSKEVRSLGIRVLIVEPGGFRTNFFSKEALQIVQPSKAYEAENNPVGSTLAKFSSTGSRALGDPMMAAKRIFEVATGTGLGEGLGDDILRLPLGADCYARAMKSHEARSKNLDSVKHIAMSTNEL</sequence>
<comment type="caution">
    <text evidence="5">The sequence shown here is derived from an EMBL/GenBank/DDBJ whole genome shotgun (WGS) entry which is preliminary data.</text>
</comment>
<evidence type="ECO:0000313" key="6">
    <source>
        <dbReference type="Proteomes" id="UP000288859"/>
    </source>
</evidence>
<dbReference type="PRINTS" id="PR00080">
    <property type="entry name" value="SDRFAMILY"/>
</dbReference>
<dbReference type="OrthoDB" id="1274115at2759"/>
<name>A0A438N7Y0_EXOME</name>
<evidence type="ECO:0000313" key="5">
    <source>
        <dbReference type="EMBL" id="RVX71871.1"/>
    </source>
</evidence>
<gene>
    <name evidence="5" type="ORF">B0A52_04270</name>
</gene>
<keyword evidence="3" id="KW-0560">Oxidoreductase</keyword>
<evidence type="ECO:0000256" key="3">
    <source>
        <dbReference type="ARBA" id="ARBA00023002"/>
    </source>
</evidence>
<dbReference type="PANTHER" id="PTHR43976:SF16">
    <property type="entry name" value="SHORT-CHAIN DEHYDROGENASE_REDUCTASE FAMILY PROTEIN"/>
    <property type="match status" value="1"/>
</dbReference>
<proteinExistence type="inferred from homology"/>
<reference evidence="5 6" key="1">
    <citation type="submission" date="2017-03" db="EMBL/GenBank/DDBJ databases">
        <title>Genomes of endolithic fungi from Antarctica.</title>
        <authorList>
            <person name="Coleine C."/>
            <person name="Masonjones S."/>
            <person name="Stajich J.E."/>
        </authorList>
    </citation>
    <scope>NUCLEOTIDE SEQUENCE [LARGE SCALE GENOMIC DNA]</scope>
    <source>
        <strain evidence="5 6">CCFEE 6314</strain>
    </source>
</reference>
<dbReference type="SUPFAM" id="SSF51735">
    <property type="entry name" value="NAD(P)-binding Rossmann-fold domains"/>
    <property type="match status" value="1"/>
</dbReference>
<dbReference type="InterPro" id="IPR020904">
    <property type="entry name" value="Sc_DH/Rdtase_CS"/>
</dbReference>
<dbReference type="GO" id="GO:0016491">
    <property type="term" value="F:oxidoreductase activity"/>
    <property type="evidence" value="ECO:0007669"/>
    <property type="project" value="UniProtKB-KW"/>
</dbReference>
<dbReference type="InterPro" id="IPR002347">
    <property type="entry name" value="SDR_fam"/>
</dbReference>
<dbReference type="InterPro" id="IPR051911">
    <property type="entry name" value="SDR_oxidoreductase"/>
</dbReference>
<organism evidence="5 6">
    <name type="scientific">Exophiala mesophila</name>
    <name type="common">Black yeast-like fungus</name>
    <dbReference type="NCBI Taxonomy" id="212818"/>
    <lineage>
        <taxon>Eukaryota</taxon>
        <taxon>Fungi</taxon>
        <taxon>Dikarya</taxon>
        <taxon>Ascomycota</taxon>
        <taxon>Pezizomycotina</taxon>
        <taxon>Eurotiomycetes</taxon>
        <taxon>Chaetothyriomycetidae</taxon>
        <taxon>Chaetothyriales</taxon>
        <taxon>Herpotrichiellaceae</taxon>
        <taxon>Exophiala</taxon>
    </lineage>
</organism>